<dbReference type="Pfam" id="PF07311">
    <property type="entry name" value="Dodecin"/>
    <property type="match status" value="1"/>
</dbReference>
<dbReference type="InterPro" id="IPR036694">
    <property type="entry name" value="Dodecin-like_sf"/>
</dbReference>
<protein>
    <submittedName>
        <fullName evidence="1">Dodecin domain-containing protein</fullName>
    </submittedName>
</protein>
<dbReference type="InterPro" id="IPR025543">
    <property type="entry name" value="Dodecin-like"/>
</dbReference>
<dbReference type="InterPro" id="IPR009923">
    <property type="entry name" value="Dodecin"/>
</dbReference>
<evidence type="ECO:0000313" key="1">
    <source>
        <dbReference type="EMBL" id="QBQ55864.1"/>
    </source>
</evidence>
<dbReference type="InterPro" id="IPR050049">
    <property type="entry name" value="Dodecin_bact"/>
</dbReference>
<dbReference type="OrthoDB" id="9805889at2"/>
<gene>
    <name evidence="1" type="ORF">E3U44_16090</name>
</gene>
<dbReference type="Proteomes" id="UP000294325">
    <property type="component" value="Chromosome"/>
</dbReference>
<dbReference type="RefSeq" id="WP_134359119.1">
    <property type="nucleotide sequence ID" value="NZ_CP038033.1"/>
</dbReference>
<dbReference type="SUPFAM" id="SSF89807">
    <property type="entry name" value="Dodecin-like"/>
    <property type="match status" value="1"/>
</dbReference>
<dbReference type="NCBIfam" id="NF043052">
    <property type="entry name" value="DodecBact"/>
    <property type="match status" value="1"/>
</dbReference>
<proteinExistence type="predicted"/>
<reference evidence="1 2" key="1">
    <citation type="submission" date="2019-03" db="EMBL/GenBank/DDBJ databases">
        <title>The genome sequence of Nitrosococcus wardiae strain D1FHST reveals the archetypal metabolic capacity of ammonia-oxidizing Gammaproteobacteria.</title>
        <authorList>
            <person name="Wang L."/>
            <person name="Lim C.K."/>
            <person name="Hanson T.E."/>
            <person name="Dang H."/>
            <person name="Klotz M.G."/>
        </authorList>
    </citation>
    <scope>NUCLEOTIDE SEQUENCE [LARGE SCALE GENOMIC DNA]</scope>
    <source>
        <strain evidence="1 2">D1FHS</strain>
    </source>
</reference>
<dbReference type="AlphaFoldDB" id="A0A4P7C2V5"/>
<keyword evidence="2" id="KW-1185">Reference proteome</keyword>
<accession>A0A4P7C2V5</accession>
<evidence type="ECO:0000313" key="2">
    <source>
        <dbReference type="Proteomes" id="UP000294325"/>
    </source>
</evidence>
<name>A0A4P7C2V5_9GAMM</name>
<sequence length="70" mass="7984">MSDHVYKKIELTGSSTQSIEDAVQQALNKASKTLHNLRWFELAETRGEIDDKGQIKHWQVSLKVGFRIDG</sequence>
<organism evidence="1 2">
    <name type="scientific">Nitrosococcus wardiae</name>
    <dbReference type="NCBI Taxonomy" id="1814290"/>
    <lineage>
        <taxon>Bacteria</taxon>
        <taxon>Pseudomonadati</taxon>
        <taxon>Pseudomonadota</taxon>
        <taxon>Gammaproteobacteria</taxon>
        <taxon>Chromatiales</taxon>
        <taxon>Chromatiaceae</taxon>
        <taxon>Nitrosococcus</taxon>
    </lineage>
</organism>
<dbReference type="PANTHER" id="PTHR39324">
    <property type="entry name" value="CALCIUM DODECIN"/>
    <property type="match status" value="1"/>
</dbReference>
<dbReference type="EMBL" id="CP038033">
    <property type="protein sequence ID" value="QBQ55864.1"/>
    <property type="molecule type" value="Genomic_DNA"/>
</dbReference>
<dbReference type="KEGG" id="nwr:E3U44_16090"/>
<dbReference type="PANTHER" id="PTHR39324:SF1">
    <property type="entry name" value="CALCIUM DODECIN"/>
    <property type="match status" value="1"/>
</dbReference>
<dbReference type="Gene3D" id="3.30.1660.10">
    <property type="entry name" value="Flavin-binding protein dodecin"/>
    <property type="match status" value="1"/>
</dbReference>